<dbReference type="EMBL" id="KN837099">
    <property type="protein sequence ID" value="KIJ48043.1"/>
    <property type="molecule type" value="Genomic_DNA"/>
</dbReference>
<evidence type="ECO:0008006" key="3">
    <source>
        <dbReference type="Google" id="ProtNLM"/>
    </source>
</evidence>
<evidence type="ECO:0000313" key="2">
    <source>
        <dbReference type="Proteomes" id="UP000054279"/>
    </source>
</evidence>
<gene>
    <name evidence="1" type="ORF">M422DRAFT_248205</name>
</gene>
<proteinExistence type="predicted"/>
<dbReference type="AlphaFoldDB" id="A0A0C9UWL1"/>
<protein>
    <recommendedName>
        <fullName evidence="3">BTB domain-containing protein</fullName>
    </recommendedName>
</protein>
<name>A0A0C9UWL1_SPHS4</name>
<keyword evidence="2" id="KW-1185">Reference proteome</keyword>
<accession>A0A0C9UWL1</accession>
<evidence type="ECO:0000313" key="1">
    <source>
        <dbReference type="EMBL" id="KIJ48043.1"/>
    </source>
</evidence>
<dbReference type="HOGENOM" id="CLU_1696609_0_0_1"/>
<reference evidence="1 2" key="1">
    <citation type="submission" date="2014-06" db="EMBL/GenBank/DDBJ databases">
        <title>Evolutionary Origins and Diversification of the Mycorrhizal Mutualists.</title>
        <authorList>
            <consortium name="DOE Joint Genome Institute"/>
            <consortium name="Mycorrhizal Genomics Consortium"/>
            <person name="Kohler A."/>
            <person name="Kuo A."/>
            <person name="Nagy L.G."/>
            <person name="Floudas D."/>
            <person name="Copeland A."/>
            <person name="Barry K.W."/>
            <person name="Cichocki N."/>
            <person name="Veneault-Fourrey C."/>
            <person name="LaButti K."/>
            <person name="Lindquist E.A."/>
            <person name="Lipzen A."/>
            <person name="Lundell T."/>
            <person name="Morin E."/>
            <person name="Murat C."/>
            <person name="Riley R."/>
            <person name="Ohm R."/>
            <person name="Sun H."/>
            <person name="Tunlid A."/>
            <person name="Henrissat B."/>
            <person name="Grigoriev I.V."/>
            <person name="Hibbett D.S."/>
            <person name="Martin F."/>
        </authorList>
    </citation>
    <scope>NUCLEOTIDE SEQUENCE [LARGE SCALE GENOMIC DNA]</scope>
    <source>
        <strain evidence="1 2">SS14</strain>
    </source>
</reference>
<organism evidence="1 2">
    <name type="scientific">Sphaerobolus stellatus (strain SS14)</name>
    <dbReference type="NCBI Taxonomy" id="990650"/>
    <lineage>
        <taxon>Eukaryota</taxon>
        <taxon>Fungi</taxon>
        <taxon>Dikarya</taxon>
        <taxon>Basidiomycota</taxon>
        <taxon>Agaricomycotina</taxon>
        <taxon>Agaricomycetes</taxon>
        <taxon>Phallomycetidae</taxon>
        <taxon>Geastrales</taxon>
        <taxon>Sphaerobolaceae</taxon>
        <taxon>Sphaerobolus</taxon>
    </lineage>
</organism>
<sequence>MAPKRARSQELESPSISSSNKFDDILIPGVKRIHKDTDSSGELAFEKSLICYLSNRMITLLVEDTGFRVSSELLPRRSEVFATMLSLHQAEPEATDDHSKDRSLVVRLQGNKADWEAFLDVFYGERIFRHMLQDPGDVGLFSNIPTDLNVGNVNL</sequence>
<dbReference type="Proteomes" id="UP000054279">
    <property type="component" value="Unassembled WGS sequence"/>
</dbReference>